<name>A0A8S2Z3X3_9BILA</name>
<proteinExistence type="predicted"/>
<dbReference type="EMBL" id="CAJOBI010103082">
    <property type="protein sequence ID" value="CAF4597335.1"/>
    <property type="molecule type" value="Genomic_DNA"/>
</dbReference>
<dbReference type="AlphaFoldDB" id="A0A8S2Z3X3"/>
<sequence length="19" mass="2088">MSKVCTKQDGIEVVQLNPV</sequence>
<accession>A0A8S2Z3X3</accession>
<protein>
    <submittedName>
        <fullName evidence="1">Uncharacterized protein</fullName>
    </submittedName>
</protein>
<organism evidence="1 2">
    <name type="scientific">Rotaria magnacalcarata</name>
    <dbReference type="NCBI Taxonomy" id="392030"/>
    <lineage>
        <taxon>Eukaryota</taxon>
        <taxon>Metazoa</taxon>
        <taxon>Spiralia</taxon>
        <taxon>Gnathifera</taxon>
        <taxon>Rotifera</taxon>
        <taxon>Eurotatoria</taxon>
        <taxon>Bdelloidea</taxon>
        <taxon>Philodinida</taxon>
        <taxon>Philodinidae</taxon>
        <taxon>Rotaria</taxon>
    </lineage>
</organism>
<comment type="caution">
    <text evidence="1">The sequence shown here is derived from an EMBL/GenBank/DDBJ whole genome shotgun (WGS) entry which is preliminary data.</text>
</comment>
<feature type="non-terminal residue" evidence="1">
    <location>
        <position position="1"/>
    </location>
</feature>
<dbReference type="Proteomes" id="UP000676336">
    <property type="component" value="Unassembled WGS sequence"/>
</dbReference>
<reference evidence="1" key="1">
    <citation type="submission" date="2021-02" db="EMBL/GenBank/DDBJ databases">
        <authorList>
            <person name="Nowell W R."/>
        </authorList>
    </citation>
    <scope>NUCLEOTIDE SEQUENCE</scope>
</reference>
<gene>
    <name evidence="1" type="ORF">SMN809_LOCUS38926</name>
</gene>
<evidence type="ECO:0000313" key="1">
    <source>
        <dbReference type="EMBL" id="CAF4597335.1"/>
    </source>
</evidence>
<evidence type="ECO:0000313" key="2">
    <source>
        <dbReference type="Proteomes" id="UP000676336"/>
    </source>
</evidence>